<dbReference type="Pfam" id="PF05461">
    <property type="entry name" value="ApoL"/>
    <property type="match status" value="2"/>
</dbReference>
<feature type="compositionally biased region" description="Polar residues" evidence="3">
    <location>
        <begin position="259"/>
        <end position="276"/>
    </location>
</feature>
<dbReference type="GeneTree" id="ENSGT01030000234599"/>
<dbReference type="Ensembl" id="ENSCPOT00000034844.1">
    <property type="protein sequence ID" value="ENSCPOP00000023556.1"/>
    <property type="gene ID" value="ENSCPOG00000037222.1"/>
</dbReference>
<dbReference type="PANTHER" id="PTHR14096">
    <property type="entry name" value="APOLIPOPROTEIN L"/>
    <property type="match status" value="1"/>
</dbReference>
<dbReference type="KEGG" id="cpoc:100725203"/>
<feature type="coiled-coil region" evidence="2">
    <location>
        <begin position="215"/>
        <end position="250"/>
    </location>
</feature>
<dbReference type="GO" id="GO:0042157">
    <property type="term" value="P:lipoprotein metabolic process"/>
    <property type="evidence" value="ECO:0007669"/>
    <property type="project" value="InterPro"/>
</dbReference>
<feature type="compositionally biased region" description="Acidic residues" evidence="3">
    <location>
        <begin position="11"/>
        <end position="26"/>
    </location>
</feature>
<dbReference type="InterPro" id="IPR008405">
    <property type="entry name" value="ApoL"/>
</dbReference>
<protein>
    <recommendedName>
        <fullName evidence="6">Apolipoprotein L6</fullName>
    </recommendedName>
</protein>
<evidence type="ECO:0000313" key="4">
    <source>
        <dbReference type="Ensembl" id="ENSCPOP00000023556.1"/>
    </source>
</evidence>
<dbReference type="GO" id="GO:0005576">
    <property type="term" value="C:extracellular region"/>
    <property type="evidence" value="ECO:0007669"/>
    <property type="project" value="InterPro"/>
</dbReference>
<keyword evidence="5" id="KW-1185">Reference proteome</keyword>
<dbReference type="VEuPathDB" id="HostDB:ENSCPOG00000037222"/>
<feature type="compositionally biased region" description="Basic and acidic residues" evidence="3">
    <location>
        <begin position="1"/>
        <end position="10"/>
    </location>
</feature>
<evidence type="ECO:0000313" key="5">
    <source>
        <dbReference type="Proteomes" id="UP000005447"/>
    </source>
</evidence>
<dbReference type="AlphaFoldDB" id="A0A286XDQ3"/>
<proteinExistence type="inferred from homology"/>
<dbReference type="GO" id="GO:0008289">
    <property type="term" value="F:lipid binding"/>
    <property type="evidence" value="ECO:0007669"/>
    <property type="project" value="InterPro"/>
</dbReference>
<dbReference type="OrthoDB" id="9633899at2759"/>
<evidence type="ECO:0000256" key="2">
    <source>
        <dbReference type="SAM" id="Coils"/>
    </source>
</evidence>
<dbReference type="EMBL" id="AAKN02031193">
    <property type="status" value="NOT_ANNOTATED_CDS"/>
    <property type="molecule type" value="Genomic_DNA"/>
</dbReference>
<dbReference type="PANTHER" id="PTHR14096:SF7">
    <property type="entry name" value="APOLIPOPROTEIN L6"/>
    <property type="match status" value="1"/>
</dbReference>
<evidence type="ECO:0000256" key="3">
    <source>
        <dbReference type="SAM" id="MobiDB-lite"/>
    </source>
</evidence>
<dbReference type="GO" id="GO:0016020">
    <property type="term" value="C:membrane"/>
    <property type="evidence" value="ECO:0007669"/>
    <property type="project" value="TreeGrafter"/>
</dbReference>
<comment type="similarity">
    <text evidence="1">Belongs to the apolipoprotein L family.</text>
</comment>
<keyword evidence="2" id="KW-0175">Coiled coil</keyword>
<dbReference type="STRING" id="10141.ENSCPOP00000025043"/>
<dbReference type="GO" id="GO:0006869">
    <property type="term" value="P:lipid transport"/>
    <property type="evidence" value="ECO:0007669"/>
    <property type="project" value="InterPro"/>
</dbReference>
<reference evidence="5" key="1">
    <citation type="journal article" date="2011" name="Nature">
        <title>A high-resolution map of human evolutionary constraint using 29 mammals.</title>
        <authorList>
            <person name="Lindblad-Toh K."/>
            <person name="Garber M."/>
            <person name="Zuk O."/>
            <person name="Lin M.F."/>
            <person name="Parker B.J."/>
            <person name="Washietl S."/>
            <person name="Kheradpour P."/>
            <person name="Ernst J."/>
            <person name="Jordan G."/>
            <person name="Mauceli E."/>
            <person name="Ward L.D."/>
            <person name="Lowe C.B."/>
            <person name="Holloway A.K."/>
            <person name="Clamp M."/>
            <person name="Gnerre S."/>
            <person name="Alfoldi J."/>
            <person name="Beal K."/>
            <person name="Chang J."/>
            <person name="Clawson H."/>
            <person name="Cuff J."/>
            <person name="Di Palma F."/>
            <person name="Fitzgerald S."/>
            <person name="Flicek P."/>
            <person name="Guttman M."/>
            <person name="Hubisz M.J."/>
            <person name="Jaffe D.B."/>
            <person name="Jungreis I."/>
            <person name="Kent W.J."/>
            <person name="Kostka D."/>
            <person name="Lara M."/>
            <person name="Martins A.L."/>
            <person name="Massingham T."/>
            <person name="Moltke I."/>
            <person name="Raney B.J."/>
            <person name="Rasmussen M.D."/>
            <person name="Robinson J."/>
            <person name="Stark A."/>
            <person name="Vilella A.J."/>
            <person name="Wen J."/>
            <person name="Xie X."/>
            <person name="Zody M.C."/>
            <person name="Baldwin J."/>
            <person name="Bloom T."/>
            <person name="Chin C.W."/>
            <person name="Heiman D."/>
            <person name="Nicol R."/>
            <person name="Nusbaum C."/>
            <person name="Young S."/>
            <person name="Wilkinson J."/>
            <person name="Worley K.C."/>
            <person name="Kovar C.L."/>
            <person name="Muzny D.M."/>
            <person name="Gibbs R.A."/>
            <person name="Cree A."/>
            <person name="Dihn H.H."/>
            <person name="Fowler G."/>
            <person name="Jhangiani S."/>
            <person name="Joshi V."/>
            <person name="Lee S."/>
            <person name="Lewis L.R."/>
            <person name="Nazareth L.V."/>
            <person name="Okwuonu G."/>
            <person name="Santibanez J."/>
            <person name="Warren W.C."/>
            <person name="Mardis E.R."/>
            <person name="Weinstock G.M."/>
            <person name="Wilson R.K."/>
            <person name="Delehaunty K."/>
            <person name="Dooling D."/>
            <person name="Fronik C."/>
            <person name="Fulton L."/>
            <person name="Fulton B."/>
            <person name="Graves T."/>
            <person name="Minx P."/>
            <person name="Sodergren E."/>
            <person name="Birney E."/>
            <person name="Margulies E.H."/>
            <person name="Herrero J."/>
            <person name="Green E.D."/>
            <person name="Haussler D."/>
            <person name="Siepel A."/>
            <person name="Goldman N."/>
            <person name="Pollard K.S."/>
            <person name="Pedersen J.S."/>
            <person name="Lander E.S."/>
            <person name="Kellis M."/>
        </authorList>
    </citation>
    <scope>NUCLEOTIDE SEQUENCE [LARGE SCALE GENOMIC DNA]</scope>
    <source>
        <strain evidence="5">2N</strain>
    </source>
</reference>
<dbReference type="Bgee" id="ENSCPOG00000037222">
    <property type="expression patterns" value="Expressed in heart and 3 other cell types or tissues"/>
</dbReference>
<evidence type="ECO:0008006" key="6">
    <source>
        <dbReference type="Google" id="ProtNLM"/>
    </source>
</evidence>
<accession>A0A286XDQ3</accession>
<sequence length="296" mass="32869">MDWKPDRQAGEEEDAPVEADVGQDGDLSDEEIRFLEEFPEWKKKQEESIETLRKFAKRADRVCKQFAKRKVVNKICTLVSESVSFAGLALAPSTAGLSLPLIIFGQSLSALASLKGIKTEMNEKSCNELLLSQVNSQVPNPDQMFEDTGGKTISYIKSAGQALYKCGRAGEVISKGFRVLSKSAKSLPIMKAGPLVLASLGEDVYTLWDNWGKLKDEAKAELAEDLRDRAKELEEELIIKTKRYDTLKKKKELRAKQFMKSSSKGAKKTPNQSPSRNGKAGCQCSGNRQTRTSEMH</sequence>
<feature type="region of interest" description="Disordered" evidence="3">
    <location>
        <begin position="1"/>
        <end position="26"/>
    </location>
</feature>
<feature type="region of interest" description="Disordered" evidence="3">
    <location>
        <begin position="255"/>
        <end position="296"/>
    </location>
</feature>
<dbReference type="Ensembl" id="ENSCPOT00000039819.1">
    <property type="protein sequence ID" value="ENSCPOP00000025043.1"/>
    <property type="gene ID" value="ENSCPOG00000037222.1"/>
</dbReference>
<reference evidence="4" key="2">
    <citation type="submission" date="2025-05" db="UniProtKB">
        <authorList>
            <consortium name="Ensembl"/>
        </authorList>
    </citation>
    <scope>IDENTIFICATION</scope>
    <source>
        <strain evidence="4">2N</strain>
    </source>
</reference>
<organism evidence="4 5">
    <name type="scientific">Cavia porcellus</name>
    <name type="common">Guinea pig</name>
    <dbReference type="NCBI Taxonomy" id="10141"/>
    <lineage>
        <taxon>Eukaryota</taxon>
        <taxon>Metazoa</taxon>
        <taxon>Chordata</taxon>
        <taxon>Craniata</taxon>
        <taxon>Vertebrata</taxon>
        <taxon>Euteleostomi</taxon>
        <taxon>Mammalia</taxon>
        <taxon>Eutheria</taxon>
        <taxon>Euarchontoglires</taxon>
        <taxon>Glires</taxon>
        <taxon>Rodentia</taxon>
        <taxon>Hystricomorpha</taxon>
        <taxon>Caviidae</taxon>
        <taxon>Cavia</taxon>
    </lineage>
</organism>
<evidence type="ECO:0000256" key="1">
    <source>
        <dbReference type="ARBA" id="ARBA00010090"/>
    </source>
</evidence>
<name>A0A286XDQ3_CAVPO</name>
<dbReference type="Proteomes" id="UP000005447">
    <property type="component" value="Unassembled WGS sequence"/>
</dbReference>